<dbReference type="RefSeq" id="WP_130557613.1">
    <property type="nucleotide sequence ID" value="NZ_AP028947.1"/>
</dbReference>
<dbReference type="AlphaFoldDB" id="A0AA86J0J7"/>
<evidence type="ECO:0000313" key="2">
    <source>
        <dbReference type="Proteomes" id="UP001329151"/>
    </source>
</evidence>
<sequence length="192" mass="21351">MRVILFNLFPYRADRELKNRRRVVLELAGGILAGLLVCNAIGNEFADRVARKSQFLSNLAAMEAEMAERVKVVQDKKDRVAVLKRQVNALKTVQAESLLASQWVSFLDATVPASVSMTRLYVIKGVLHVNGFTNTVSTLASWVDDMEAGNTLFKSVDLVTLIAPRDDAEGATAPRHVFEIRAQLREANHESR</sequence>
<dbReference type="KEGG" id="lto:RGQ30_27900"/>
<gene>
    <name evidence="1" type="ORF">RGQ30_27900</name>
</gene>
<name>A0AA86J0J7_9BURK</name>
<accession>A0AA86J0J7</accession>
<dbReference type="EMBL" id="AP028947">
    <property type="protein sequence ID" value="BET27289.1"/>
    <property type="molecule type" value="Genomic_DNA"/>
</dbReference>
<evidence type="ECO:0000313" key="1">
    <source>
        <dbReference type="EMBL" id="BET27289.1"/>
    </source>
</evidence>
<keyword evidence="2" id="KW-1185">Reference proteome</keyword>
<reference evidence="1 2" key="1">
    <citation type="submission" date="2023-10" db="EMBL/GenBank/DDBJ databases">
        <title>Complete Genome Sequence of Limnobacter thiooxidans CS-K2T, Isolated from freshwater lake sediments in Bavaria, Germany.</title>
        <authorList>
            <person name="Naruki M."/>
            <person name="Watanabe A."/>
            <person name="Warashina T."/>
            <person name="Morita T."/>
            <person name="Arakawa K."/>
        </authorList>
    </citation>
    <scope>NUCLEOTIDE SEQUENCE [LARGE SCALE GENOMIC DNA]</scope>
    <source>
        <strain evidence="1 2">CS-K2</strain>
    </source>
</reference>
<organism evidence="1 2">
    <name type="scientific">Limnobacter thiooxidans</name>
    <dbReference type="NCBI Taxonomy" id="131080"/>
    <lineage>
        <taxon>Bacteria</taxon>
        <taxon>Pseudomonadati</taxon>
        <taxon>Pseudomonadota</taxon>
        <taxon>Betaproteobacteria</taxon>
        <taxon>Burkholderiales</taxon>
        <taxon>Burkholderiaceae</taxon>
        <taxon>Limnobacter</taxon>
    </lineage>
</organism>
<proteinExistence type="predicted"/>
<dbReference type="Pfam" id="PF05137">
    <property type="entry name" value="PilN"/>
    <property type="match status" value="1"/>
</dbReference>
<dbReference type="Proteomes" id="UP001329151">
    <property type="component" value="Chromosome"/>
</dbReference>
<dbReference type="InterPro" id="IPR007813">
    <property type="entry name" value="PilN"/>
</dbReference>
<protein>
    <recommendedName>
        <fullName evidence="3">Type IV pilus assembly protein PilN</fullName>
    </recommendedName>
</protein>
<evidence type="ECO:0008006" key="3">
    <source>
        <dbReference type="Google" id="ProtNLM"/>
    </source>
</evidence>